<keyword evidence="1" id="KW-0812">Transmembrane</keyword>
<proteinExistence type="predicted"/>
<organism evidence="2">
    <name type="scientific">Rhizophora mucronata</name>
    <name type="common">Asiatic mangrove</name>
    <dbReference type="NCBI Taxonomy" id="61149"/>
    <lineage>
        <taxon>Eukaryota</taxon>
        <taxon>Viridiplantae</taxon>
        <taxon>Streptophyta</taxon>
        <taxon>Embryophyta</taxon>
        <taxon>Tracheophyta</taxon>
        <taxon>Spermatophyta</taxon>
        <taxon>Magnoliopsida</taxon>
        <taxon>eudicotyledons</taxon>
        <taxon>Gunneridae</taxon>
        <taxon>Pentapetalae</taxon>
        <taxon>rosids</taxon>
        <taxon>fabids</taxon>
        <taxon>Malpighiales</taxon>
        <taxon>Rhizophoraceae</taxon>
        <taxon>Rhizophora</taxon>
    </lineage>
</organism>
<evidence type="ECO:0000313" key="2">
    <source>
        <dbReference type="EMBL" id="MBX23171.1"/>
    </source>
</evidence>
<keyword evidence="1" id="KW-0472">Membrane</keyword>
<keyword evidence="1" id="KW-1133">Transmembrane helix</keyword>
<sequence length="78" mass="8735">MEMLASSATLYPSHHFTVSNTGRYACRSTLFSINPQAATFFPCSALSAFIFLYNFLFLCLSLSLMKFVVMVALVLMLH</sequence>
<accession>A0A2P2LYX3</accession>
<protein>
    <submittedName>
        <fullName evidence="2">Uncharacterized protein</fullName>
    </submittedName>
</protein>
<evidence type="ECO:0000256" key="1">
    <source>
        <dbReference type="SAM" id="Phobius"/>
    </source>
</evidence>
<feature type="transmembrane region" description="Helical" evidence="1">
    <location>
        <begin position="50"/>
        <end position="77"/>
    </location>
</feature>
<dbReference type="AlphaFoldDB" id="A0A2P2LYX3"/>
<name>A0A2P2LYX3_RHIMU</name>
<dbReference type="EMBL" id="GGEC01042687">
    <property type="protein sequence ID" value="MBX23171.1"/>
    <property type="molecule type" value="Transcribed_RNA"/>
</dbReference>
<reference evidence="2" key="1">
    <citation type="submission" date="2018-02" db="EMBL/GenBank/DDBJ databases">
        <title>Rhizophora mucronata_Transcriptome.</title>
        <authorList>
            <person name="Meera S.P."/>
            <person name="Sreeshan A."/>
            <person name="Augustine A."/>
        </authorList>
    </citation>
    <scope>NUCLEOTIDE SEQUENCE</scope>
    <source>
        <tissue evidence="2">Leaf</tissue>
    </source>
</reference>